<feature type="transmembrane region" description="Helical" evidence="9">
    <location>
        <begin position="133"/>
        <end position="152"/>
    </location>
</feature>
<dbReference type="RefSeq" id="WP_366922088.1">
    <property type="nucleotide sequence ID" value="NZ_CP121694.1"/>
</dbReference>
<feature type="domain" description="Tripartite ATP-independent periplasmic transporters DctQ component" evidence="10">
    <location>
        <begin position="26"/>
        <end position="154"/>
    </location>
</feature>
<dbReference type="GO" id="GO:0005886">
    <property type="term" value="C:plasma membrane"/>
    <property type="evidence" value="ECO:0007669"/>
    <property type="project" value="UniProtKB-SubCell"/>
</dbReference>
<keyword evidence="3" id="KW-1003">Cell membrane</keyword>
<evidence type="ECO:0000256" key="6">
    <source>
        <dbReference type="ARBA" id="ARBA00022989"/>
    </source>
</evidence>
<keyword evidence="12" id="KW-1185">Reference proteome</keyword>
<evidence type="ECO:0000256" key="9">
    <source>
        <dbReference type="SAM" id="Phobius"/>
    </source>
</evidence>
<dbReference type="InterPro" id="IPR055348">
    <property type="entry name" value="DctQ"/>
</dbReference>
<evidence type="ECO:0000256" key="2">
    <source>
        <dbReference type="ARBA" id="ARBA00022448"/>
    </source>
</evidence>
<name>A0AAU0UR31_9FIRM</name>
<organism evidence="11 12">
    <name type="scientific">Metallumcola ferriviriculae</name>
    <dbReference type="NCBI Taxonomy" id="3039180"/>
    <lineage>
        <taxon>Bacteria</taxon>
        <taxon>Bacillati</taxon>
        <taxon>Bacillota</taxon>
        <taxon>Clostridia</taxon>
        <taxon>Neomoorellales</taxon>
        <taxon>Desulfitibacteraceae</taxon>
        <taxon>Metallumcola</taxon>
    </lineage>
</organism>
<dbReference type="Pfam" id="PF04290">
    <property type="entry name" value="DctQ"/>
    <property type="match status" value="1"/>
</dbReference>
<evidence type="ECO:0000256" key="8">
    <source>
        <dbReference type="ARBA" id="ARBA00038436"/>
    </source>
</evidence>
<evidence type="ECO:0000256" key="5">
    <source>
        <dbReference type="ARBA" id="ARBA00022692"/>
    </source>
</evidence>
<dbReference type="PANTHER" id="PTHR35011:SF10">
    <property type="entry name" value="TRAP TRANSPORTER SMALL PERMEASE PROTEIN"/>
    <property type="match status" value="1"/>
</dbReference>
<keyword evidence="2" id="KW-0813">Transport</keyword>
<dbReference type="GO" id="GO:0015740">
    <property type="term" value="P:C4-dicarboxylate transport"/>
    <property type="evidence" value="ECO:0007669"/>
    <property type="project" value="TreeGrafter"/>
</dbReference>
<protein>
    <submittedName>
        <fullName evidence="11">TRAP transporter small permease</fullName>
    </submittedName>
</protein>
<evidence type="ECO:0000313" key="11">
    <source>
        <dbReference type="EMBL" id="WRO22681.1"/>
    </source>
</evidence>
<accession>A0AAU0UR31</accession>
<evidence type="ECO:0000256" key="7">
    <source>
        <dbReference type="ARBA" id="ARBA00023136"/>
    </source>
</evidence>
<evidence type="ECO:0000259" key="10">
    <source>
        <dbReference type="Pfam" id="PF04290"/>
    </source>
</evidence>
<keyword evidence="5 9" id="KW-0812">Transmembrane</keyword>
<gene>
    <name evidence="11" type="ORF">MFMK1_002519</name>
</gene>
<keyword evidence="6 9" id="KW-1133">Transmembrane helix</keyword>
<comment type="subcellular location">
    <subcellularLocation>
        <location evidence="1">Cell inner membrane</location>
        <topology evidence="1">Multi-pass membrane protein</topology>
    </subcellularLocation>
</comment>
<sequence length="179" mass="20861">MRPIKLGFDKIDKFLYRLGLWGIFVMMLLITLDAAGRYFLRDPIDGAFEFVQDYLMVAVVFLSMSYTYKTDSHIRLELFARKFPERLKRVFFYINNLLPLVFFFIIAREGWVKTWEAWVGNEFTIGVVSWPTYLSYIWIPVGVGILVLRIGFTVAEQVIMDIDCLRQGVNSQDEGRGSS</sequence>
<dbReference type="PANTHER" id="PTHR35011">
    <property type="entry name" value="2,3-DIKETO-L-GULONATE TRAP TRANSPORTER SMALL PERMEASE PROTEIN YIAM"/>
    <property type="match status" value="1"/>
</dbReference>
<dbReference type="AlphaFoldDB" id="A0AAU0UR31"/>
<feature type="transmembrane region" description="Helical" evidence="9">
    <location>
        <begin position="20"/>
        <end position="39"/>
    </location>
</feature>
<keyword evidence="4" id="KW-0997">Cell inner membrane</keyword>
<dbReference type="InterPro" id="IPR007387">
    <property type="entry name" value="TRAP_DctQ"/>
</dbReference>
<feature type="transmembrane region" description="Helical" evidence="9">
    <location>
        <begin position="51"/>
        <end position="69"/>
    </location>
</feature>
<feature type="transmembrane region" description="Helical" evidence="9">
    <location>
        <begin position="90"/>
        <end position="107"/>
    </location>
</feature>
<reference evidence="11 12" key="1">
    <citation type="submission" date="2023-04" db="EMBL/GenBank/DDBJ databases">
        <authorList>
            <person name="Hsu D."/>
        </authorList>
    </citation>
    <scope>NUCLEOTIDE SEQUENCE [LARGE SCALE GENOMIC DNA]</scope>
    <source>
        <strain evidence="11 12">MK1</strain>
    </source>
</reference>
<proteinExistence type="inferred from homology"/>
<dbReference type="GO" id="GO:0022857">
    <property type="term" value="F:transmembrane transporter activity"/>
    <property type="evidence" value="ECO:0007669"/>
    <property type="project" value="TreeGrafter"/>
</dbReference>
<keyword evidence="7 9" id="KW-0472">Membrane</keyword>
<dbReference type="Proteomes" id="UP001329915">
    <property type="component" value="Chromosome"/>
</dbReference>
<dbReference type="KEGG" id="dbc:MFMK1_002519"/>
<evidence type="ECO:0000313" key="12">
    <source>
        <dbReference type="Proteomes" id="UP001329915"/>
    </source>
</evidence>
<dbReference type="EMBL" id="CP121694">
    <property type="protein sequence ID" value="WRO22681.1"/>
    <property type="molecule type" value="Genomic_DNA"/>
</dbReference>
<evidence type="ECO:0000256" key="3">
    <source>
        <dbReference type="ARBA" id="ARBA00022475"/>
    </source>
</evidence>
<evidence type="ECO:0000256" key="1">
    <source>
        <dbReference type="ARBA" id="ARBA00004429"/>
    </source>
</evidence>
<comment type="similarity">
    <text evidence="8">Belongs to the TRAP transporter small permease family.</text>
</comment>
<evidence type="ECO:0000256" key="4">
    <source>
        <dbReference type="ARBA" id="ARBA00022519"/>
    </source>
</evidence>